<sequence length="29" mass="3263">MAKPELGLRRTCDDSGVRLYDLNRVPAIC</sequence>
<comment type="caution">
    <text evidence="1">The sequence shown here is derived from an EMBL/GenBank/DDBJ whole genome shotgun (WGS) entry which is preliminary data.</text>
</comment>
<feature type="non-terminal residue" evidence="1">
    <location>
        <position position="29"/>
    </location>
</feature>
<dbReference type="EMBL" id="JAGRQH010000297">
    <property type="protein sequence ID" value="MBR0560896.1"/>
    <property type="molecule type" value="Genomic_DNA"/>
</dbReference>
<evidence type="ECO:0000313" key="1">
    <source>
        <dbReference type="EMBL" id="MBR0560896.1"/>
    </source>
</evidence>
<organism evidence="1 2">
    <name type="scientific">Neokomagataea anthophila</name>
    <dbReference type="NCBI Taxonomy" id="2826925"/>
    <lineage>
        <taxon>Bacteria</taxon>
        <taxon>Pseudomonadati</taxon>
        <taxon>Pseudomonadota</taxon>
        <taxon>Alphaproteobacteria</taxon>
        <taxon>Acetobacterales</taxon>
        <taxon>Acetobacteraceae</taxon>
        <taxon>Neokomagataea</taxon>
    </lineage>
</organism>
<reference evidence="1 2" key="1">
    <citation type="submission" date="2021-04" db="EMBL/GenBank/DDBJ databases">
        <title>The complete genome sequence of Neokomagataea sp. TBRC 2177.</title>
        <authorList>
            <person name="Charoenyingcharoen P."/>
            <person name="Yukphan P."/>
        </authorList>
    </citation>
    <scope>NUCLEOTIDE SEQUENCE [LARGE SCALE GENOMIC DNA]</scope>
    <source>
        <strain evidence="1 2">TBRC 2177</strain>
    </source>
</reference>
<protein>
    <submittedName>
        <fullName evidence="1">FYDLN acid domain-containing protein</fullName>
    </submittedName>
</protein>
<dbReference type="InterPro" id="IPR012644">
    <property type="entry name" value="CHP02300_FYDLN_acid"/>
</dbReference>
<keyword evidence="2" id="KW-1185">Reference proteome</keyword>
<evidence type="ECO:0000313" key="2">
    <source>
        <dbReference type="Proteomes" id="UP000677812"/>
    </source>
</evidence>
<gene>
    <name evidence="1" type="ORF">KB213_12725</name>
</gene>
<name>A0ABS5EAP0_9PROT</name>
<dbReference type="Proteomes" id="UP000677812">
    <property type="component" value="Unassembled WGS sequence"/>
</dbReference>
<dbReference type="Pfam" id="PF09538">
    <property type="entry name" value="FYDLN_acid"/>
    <property type="match status" value="1"/>
</dbReference>
<accession>A0ABS5EAP0</accession>
<proteinExistence type="predicted"/>